<dbReference type="STRING" id="361077.A0A151ZGE1"/>
<gene>
    <name evidence="11" type="ORF">DLAC_05642</name>
</gene>
<evidence type="ECO:0000256" key="5">
    <source>
        <dbReference type="ARBA" id="ARBA00022664"/>
    </source>
</evidence>
<comment type="caution">
    <text evidence="11">The sequence shown here is derived from an EMBL/GenBank/DDBJ whole genome shotgun (WGS) entry which is preliminary data.</text>
</comment>
<organism evidence="11 12">
    <name type="scientific">Tieghemostelium lacteum</name>
    <name type="common">Slime mold</name>
    <name type="synonym">Dictyostelium lacteum</name>
    <dbReference type="NCBI Taxonomy" id="361077"/>
    <lineage>
        <taxon>Eukaryota</taxon>
        <taxon>Amoebozoa</taxon>
        <taxon>Evosea</taxon>
        <taxon>Eumycetozoa</taxon>
        <taxon>Dictyostelia</taxon>
        <taxon>Dictyosteliales</taxon>
        <taxon>Raperosteliaceae</taxon>
        <taxon>Tieghemostelium</taxon>
    </lineage>
</organism>
<evidence type="ECO:0000259" key="10">
    <source>
        <dbReference type="Pfam" id="PF22782"/>
    </source>
</evidence>
<dbReference type="PANTHER" id="PTHR12786">
    <property type="entry name" value="SPLICING FACTOR SF3A-RELATED"/>
    <property type="match status" value="1"/>
</dbReference>
<dbReference type="PANTHER" id="PTHR12786:SF1">
    <property type="entry name" value="SPLICING REGULATOR SDE2"/>
    <property type="match status" value="1"/>
</dbReference>
<dbReference type="InterPro" id="IPR053822">
    <property type="entry name" value="SDE2-like_dom"/>
</dbReference>
<dbReference type="InterPro" id="IPR051421">
    <property type="entry name" value="RNA_Proc_DNA_Dmg_Regulator"/>
</dbReference>
<dbReference type="GO" id="GO:0008380">
    <property type="term" value="P:RNA splicing"/>
    <property type="evidence" value="ECO:0007669"/>
    <property type="project" value="UniProtKB-KW"/>
</dbReference>
<comment type="similarity">
    <text evidence="3">Belongs to the SDE2 family.</text>
</comment>
<sequence>MIGGKGGFGSLLRSNAKKVGQKETTNFDACRDLDGRRLRHVNNEKRLKEWKENEEARKLALEKLQQSLSAHKPPKQVDFDEDKYQSELDKVQKNTLESVEMGLKHLTNNTNNNNNNNTKTVNNSNNNNNNTSKNTPTTTTTTTSISKPTIGLILPDFSDDEDEE</sequence>
<evidence type="ECO:0000256" key="2">
    <source>
        <dbReference type="ARBA" id="ARBA00004496"/>
    </source>
</evidence>
<keyword evidence="6" id="KW-0508">mRNA splicing</keyword>
<keyword evidence="8" id="KW-0131">Cell cycle</keyword>
<dbReference type="AlphaFoldDB" id="A0A151ZGE1"/>
<dbReference type="InParanoid" id="A0A151ZGE1"/>
<dbReference type="EMBL" id="LODT01000028">
    <property type="protein sequence ID" value="KYQ93033.1"/>
    <property type="molecule type" value="Genomic_DNA"/>
</dbReference>
<dbReference type="GO" id="GO:0006397">
    <property type="term" value="P:mRNA processing"/>
    <property type="evidence" value="ECO:0007669"/>
    <property type="project" value="UniProtKB-KW"/>
</dbReference>
<keyword evidence="7" id="KW-0539">Nucleus</keyword>
<dbReference type="GO" id="GO:0005737">
    <property type="term" value="C:cytoplasm"/>
    <property type="evidence" value="ECO:0007669"/>
    <property type="project" value="UniProtKB-SubCell"/>
</dbReference>
<protein>
    <recommendedName>
        <fullName evidence="10">SDE2-like domain-containing protein</fullName>
    </recommendedName>
</protein>
<keyword evidence="5" id="KW-0507">mRNA processing</keyword>
<name>A0A151ZGE1_TIELA</name>
<dbReference type="GO" id="GO:0005634">
    <property type="term" value="C:nucleus"/>
    <property type="evidence" value="ECO:0007669"/>
    <property type="project" value="UniProtKB-SubCell"/>
</dbReference>
<feature type="domain" description="SDE2-like" evidence="10">
    <location>
        <begin position="3"/>
        <end position="100"/>
    </location>
</feature>
<feature type="region of interest" description="Disordered" evidence="9">
    <location>
        <begin position="106"/>
        <end position="164"/>
    </location>
</feature>
<feature type="region of interest" description="Disordered" evidence="9">
    <location>
        <begin position="1"/>
        <end position="25"/>
    </location>
</feature>
<keyword evidence="4" id="KW-0963">Cytoplasm</keyword>
<evidence type="ECO:0000256" key="7">
    <source>
        <dbReference type="ARBA" id="ARBA00023242"/>
    </source>
</evidence>
<evidence type="ECO:0000256" key="4">
    <source>
        <dbReference type="ARBA" id="ARBA00022490"/>
    </source>
</evidence>
<dbReference type="Proteomes" id="UP000076078">
    <property type="component" value="Unassembled WGS sequence"/>
</dbReference>
<proteinExistence type="inferred from homology"/>
<dbReference type="OrthoDB" id="20750at2759"/>
<evidence type="ECO:0000313" key="11">
    <source>
        <dbReference type="EMBL" id="KYQ93033.1"/>
    </source>
</evidence>
<evidence type="ECO:0000256" key="6">
    <source>
        <dbReference type="ARBA" id="ARBA00023187"/>
    </source>
</evidence>
<comment type="subcellular location">
    <subcellularLocation>
        <location evidence="2">Cytoplasm</location>
    </subcellularLocation>
    <subcellularLocation>
        <location evidence="1">Nucleus</location>
    </subcellularLocation>
</comment>
<accession>A0A151ZGE1</accession>
<feature type="compositionally biased region" description="Low complexity" evidence="9">
    <location>
        <begin position="107"/>
        <end position="143"/>
    </location>
</feature>
<evidence type="ECO:0000256" key="3">
    <source>
        <dbReference type="ARBA" id="ARBA00008726"/>
    </source>
</evidence>
<keyword evidence="12" id="KW-1185">Reference proteome</keyword>
<dbReference type="Pfam" id="PF22782">
    <property type="entry name" value="SDE2"/>
    <property type="match status" value="1"/>
</dbReference>
<reference evidence="11 12" key="1">
    <citation type="submission" date="2015-12" db="EMBL/GenBank/DDBJ databases">
        <title>Dictyostelia acquired genes for synthesis and detection of signals that induce cell-type specialization by lateral gene transfer from prokaryotes.</title>
        <authorList>
            <person name="Gloeckner G."/>
            <person name="Schaap P."/>
        </authorList>
    </citation>
    <scope>NUCLEOTIDE SEQUENCE [LARGE SCALE GENOMIC DNA]</scope>
    <source>
        <strain evidence="11 12">TK</strain>
    </source>
</reference>
<evidence type="ECO:0000256" key="1">
    <source>
        <dbReference type="ARBA" id="ARBA00004123"/>
    </source>
</evidence>
<evidence type="ECO:0000256" key="8">
    <source>
        <dbReference type="ARBA" id="ARBA00023306"/>
    </source>
</evidence>
<evidence type="ECO:0000313" key="12">
    <source>
        <dbReference type="Proteomes" id="UP000076078"/>
    </source>
</evidence>
<evidence type="ECO:0000256" key="9">
    <source>
        <dbReference type="SAM" id="MobiDB-lite"/>
    </source>
</evidence>